<keyword evidence="2" id="KW-1185">Reference proteome</keyword>
<sequence>MEKDYNKYGSAAKQAAEIGENPVDSWEQAVSTYFTSESSKQKGCPRNAFLGLCEVGLIKGIKDGVYLKSKRENLNKKYAITAVEILNEIPSFTQKELWDKVREKLALGEKKHNSQMDVVLALWQNNLIKKNTF</sequence>
<organism evidence="1 2">
    <name type="scientific">Tenacibaculum mesophilum</name>
    <dbReference type="NCBI Taxonomy" id="104268"/>
    <lineage>
        <taxon>Bacteria</taxon>
        <taxon>Pseudomonadati</taxon>
        <taxon>Bacteroidota</taxon>
        <taxon>Flavobacteriia</taxon>
        <taxon>Flavobacteriales</taxon>
        <taxon>Flavobacteriaceae</taxon>
        <taxon>Tenacibaculum</taxon>
    </lineage>
</organism>
<evidence type="ECO:0000313" key="1">
    <source>
        <dbReference type="EMBL" id="AZJ32253.1"/>
    </source>
</evidence>
<dbReference type="RefSeq" id="WP_073184903.1">
    <property type="nucleotide sequence ID" value="NZ_CP032544.1"/>
</dbReference>
<reference evidence="1 2" key="1">
    <citation type="submission" date="2018-09" db="EMBL/GenBank/DDBJ databases">
        <title>Insights into the microbiota of Asian seabass (Lates calcarifer) with tenacibaculosis symptoms and description of sp. nov. Tenacibaculum singaporense.</title>
        <authorList>
            <person name="Miyake S."/>
            <person name="Soh M."/>
            <person name="Azman M.N."/>
            <person name="Ngoh S.Y."/>
            <person name="Orban L."/>
            <person name="Seedorf H."/>
        </authorList>
    </citation>
    <scope>NUCLEOTIDE SEQUENCE [LARGE SCALE GENOMIC DNA]</scope>
    <source>
        <strain evidence="1 2">DSM 13764</strain>
    </source>
</reference>
<gene>
    <name evidence="1" type="ORF">D6200_06640</name>
</gene>
<name>A0ABM7CER2_9FLAO</name>
<dbReference type="Proteomes" id="UP000269693">
    <property type="component" value="Chromosome"/>
</dbReference>
<proteinExistence type="predicted"/>
<dbReference type="InterPro" id="IPR053917">
    <property type="entry name" value="DUF6979"/>
</dbReference>
<protein>
    <submittedName>
        <fullName evidence="1">Uncharacterized protein</fullName>
    </submittedName>
</protein>
<accession>A0ABM7CER2</accession>
<evidence type="ECO:0000313" key="2">
    <source>
        <dbReference type="Proteomes" id="UP000269693"/>
    </source>
</evidence>
<dbReference type="EMBL" id="CP032544">
    <property type="protein sequence ID" value="AZJ32253.1"/>
    <property type="molecule type" value="Genomic_DNA"/>
</dbReference>
<dbReference type="Pfam" id="PF22399">
    <property type="entry name" value="DUF6979"/>
    <property type="match status" value="1"/>
</dbReference>